<dbReference type="InterPro" id="IPR014544">
    <property type="entry name" value="UCP028408"/>
</dbReference>
<dbReference type="Proteomes" id="UP001179361">
    <property type="component" value="Unassembled WGS sequence"/>
</dbReference>
<dbReference type="Pfam" id="PF09983">
    <property type="entry name" value="JetD_C"/>
    <property type="match status" value="1"/>
</dbReference>
<dbReference type="InterPro" id="IPR024534">
    <property type="entry name" value="JetD_C"/>
</dbReference>
<name>A0ABS8QF80_9BURK</name>
<evidence type="ECO:0000313" key="3">
    <source>
        <dbReference type="EMBL" id="MCD2519680.1"/>
    </source>
</evidence>
<dbReference type="PIRSF" id="PIRSF028408">
    <property type="entry name" value="UCP028408"/>
    <property type="match status" value="1"/>
</dbReference>
<proteinExistence type="predicted"/>
<evidence type="ECO:0000259" key="1">
    <source>
        <dbReference type="Pfam" id="PF09983"/>
    </source>
</evidence>
<dbReference type="RefSeq" id="WP_231060948.1">
    <property type="nucleotide sequence ID" value="NZ_JAJNOC010000020.1"/>
</dbReference>
<organism evidence="3 4">
    <name type="scientific">Massilia phyllostachyos</name>
    <dbReference type="NCBI Taxonomy" id="2898585"/>
    <lineage>
        <taxon>Bacteria</taxon>
        <taxon>Pseudomonadati</taxon>
        <taxon>Pseudomonadota</taxon>
        <taxon>Betaproteobacteria</taxon>
        <taxon>Burkholderiales</taxon>
        <taxon>Oxalobacteraceae</taxon>
        <taxon>Telluria group</taxon>
        <taxon>Massilia</taxon>
    </lineage>
</organism>
<evidence type="ECO:0000259" key="2">
    <source>
        <dbReference type="Pfam" id="PF11795"/>
    </source>
</evidence>
<reference evidence="3" key="1">
    <citation type="submission" date="2021-11" db="EMBL/GenBank/DDBJ databases">
        <title>The complete genome of Massilia sp sp. G4R7.</title>
        <authorList>
            <person name="Liu L."/>
            <person name="Yue J."/>
            <person name="Yuan J."/>
            <person name="Yang F."/>
            <person name="Li L."/>
        </authorList>
    </citation>
    <scope>NUCLEOTIDE SEQUENCE</scope>
    <source>
        <strain evidence="3">G4R7</strain>
    </source>
</reference>
<accession>A0ABS8QF80</accession>
<dbReference type="InterPro" id="IPR024537">
    <property type="entry name" value="DUF3322"/>
</dbReference>
<comment type="caution">
    <text evidence="3">The sequence shown here is derived from an EMBL/GenBank/DDBJ whole genome shotgun (WGS) entry which is preliminary data.</text>
</comment>
<dbReference type="EMBL" id="JAJNOC010000020">
    <property type="protein sequence ID" value="MCD2519680.1"/>
    <property type="molecule type" value="Genomic_DNA"/>
</dbReference>
<evidence type="ECO:0000313" key="4">
    <source>
        <dbReference type="Proteomes" id="UP001179361"/>
    </source>
</evidence>
<feature type="domain" description="Wadjet protein JetD C-terminal" evidence="1">
    <location>
        <begin position="221"/>
        <end position="397"/>
    </location>
</feature>
<keyword evidence="4" id="KW-1185">Reference proteome</keyword>
<feature type="domain" description="DUF3322" evidence="2">
    <location>
        <begin position="12"/>
        <end position="198"/>
    </location>
</feature>
<sequence length="406" mass="46257">MTVPHATKWTGPGDIAASVRKLWDSGAILRARIEGVAIFPHELRLRQPGVADMGHAFEAVRDWIGALSSAERDGRNPGYELVWRDINHRQLGRNRIPVAAIIPSEHDALRMIGRAADARRFEQLAGMTLERFPVLRPWLGRQALTVLAHEHAWERVLAVLGWFTVHPRSGLYLRQLDIEGVDTKFIESYRSLFAELLDIVMPPETLRQDANGIRQFESRYGLLAKPALIRFRILDPEHAIGGLSDLTVPVAQFAALDIRTQWVFITENEINALAFPAVRGGMVVFGGGYGIERLAQVRWLADKDVLYWGDIDTHGFAILDRLRSWVPHARSLLMDSQTLFAHRQLWGKENPAARFTGELDRLDEEERQLFLELRENVHAAHLRMEQERIPYHSVVEAIDAALRRQR</sequence>
<gene>
    <name evidence="3" type="ORF">LQ564_25575</name>
</gene>
<dbReference type="Pfam" id="PF11795">
    <property type="entry name" value="DUF3322"/>
    <property type="match status" value="1"/>
</dbReference>
<protein>
    <submittedName>
        <fullName evidence="3">DUF2220 family protein</fullName>
    </submittedName>
</protein>